<organism evidence="3 4">
    <name type="scientific">Pleurotus ostreatus</name>
    <name type="common">Oyster mushroom</name>
    <name type="synonym">White-rot fungus</name>
    <dbReference type="NCBI Taxonomy" id="5322"/>
    <lineage>
        <taxon>Eukaryota</taxon>
        <taxon>Fungi</taxon>
        <taxon>Dikarya</taxon>
        <taxon>Basidiomycota</taxon>
        <taxon>Agaricomycotina</taxon>
        <taxon>Agaricomycetes</taxon>
        <taxon>Agaricomycetidae</taxon>
        <taxon>Agaricales</taxon>
        <taxon>Pleurotineae</taxon>
        <taxon>Pleurotaceae</taxon>
        <taxon>Pleurotus</taxon>
    </lineage>
</organism>
<dbReference type="AlphaFoldDB" id="A0A8H6ZZC5"/>
<dbReference type="SUPFAM" id="SSF52540">
    <property type="entry name" value="P-loop containing nucleoside triphosphate hydrolases"/>
    <property type="match status" value="1"/>
</dbReference>
<dbReference type="Proteomes" id="UP000623687">
    <property type="component" value="Unassembled WGS sequence"/>
</dbReference>
<dbReference type="InterPro" id="IPR027417">
    <property type="entry name" value="P-loop_NTPase"/>
</dbReference>
<dbReference type="CDD" id="cd00882">
    <property type="entry name" value="Ras_like_GTPase"/>
    <property type="match status" value="1"/>
</dbReference>
<name>A0A8H6ZZC5_PLEOS</name>
<dbReference type="EMBL" id="JACETU010000003">
    <property type="protein sequence ID" value="KAF7432738.1"/>
    <property type="molecule type" value="Genomic_DNA"/>
</dbReference>
<evidence type="ECO:0000256" key="1">
    <source>
        <dbReference type="SAM" id="MobiDB-lite"/>
    </source>
</evidence>
<dbReference type="InterPro" id="IPR006073">
    <property type="entry name" value="GTP-bd"/>
</dbReference>
<dbReference type="GO" id="GO:0005525">
    <property type="term" value="F:GTP binding"/>
    <property type="evidence" value="ECO:0007669"/>
    <property type="project" value="InterPro"/>
</dbReference>
<sequence>MPTVACIDVKDLKPSDIIIVLLGLTGSGKSTFINTATRHNNRHVGHNLDPCTRQLEVVRYRDDKEDIVFIDTPDIDGLGFTAAWWEKVTRNIVLTGIIYAHRITDNRRVSVARNLKLCKVLHTKGTVRHVTFITTMWTEVEEGEGKRREEHLLEDFWTPTFRLKSGLMRFENTVESAWNIIRVVTTEARGRLSRERVDNRLLDSIRLTQLGQIVFEEHLRLCQELSRITRELRREVSSAEGDATLKKELDRIEDLINKSMMQTQGIKIPISRRLKHFLLLKIPMKMGLIPIRTQPVFKLERATLSRSTVHISNTPITMTDASVITGSIDLSSSNRLNSASLSSEAEPFYSLFTWSNYSEGSASTPERGGHPFVASASHERPRRNSFDSSIVPVNINPLATASVVTFRSFPCSVQANISRSTDEITVTGNSSLQVGRLADQLSDCIRDLTQVITEAARLNLPRVNINEGDKYFGPIYNFGGFVGGRNNFNNLNNATNGLVELQELDKRNLRLKKATGTHSCFRWHDDIGCEV</sequence>
<reference evidence="3" key="1">
    <citation type="submission" date="2019-07" db="EMBL/GenBank/DDBJ databases">
        <authorList>
            <person name="Palmer J.M."/>
        </authorList>
    </citation>
    <scope>NUCLEOTIDE SEQUENCE</scope>
    <source>
        <strain evidence="3">PC9</strain>
    </source>
</reference>
<protein>
    <recommendedName>
        <fullName evidence="2">G domain-containing protein</fullName>
    </recommendedName>
</protein>
<evidence type="ECO:0000313" key="4">
    <source>
        <dbReference type="Proteomes" id="UP000623687"/>
    </source>
</evidence>
<dbReference type="Gene3D" id="3.40.50.300">
    <property type="entry name" value="P-loop containing nucleotide triphosphate hydrolases"/>
    <property type="match status" value="1"/>
</dbReference>
<feature type="domain" description="G" evidence="2">
    <location>
        <begin position="19"/>
        <end position="76"/>
    </location>
</feature>
<accession>A0A8H6ZZC5</accession>
<dbReference type="GeneID" id="59374499"/>
<feature type="region of interest" description="Disordered" evidence="1">
    <location>
        <begin position="363"/>
        <end position="385"/>
    </location>
</feature>
<gene>
    <name evidence="3" type="ORF">PC9H_004681</name>
</gene>
<keyword evidence="4" id="KW-1185">Reference proteome</keyword>
<evidence type="ECO:0000259" key="2">
    <source>
        <dbReference type="Pfam" id="PF01926"/>
    </source>
</evidence>
<dbReference type="RefSeq" id="XP_036632765.1">
    <property type="nucleotide sequence ID" value="XM_036774263.1"/>
</dbReference>
<proteinExistence type="predicted"/>
<dbReference type="OrthoDB" id="8954335at2759"/>
<dbReference type="Pfam" id="PF01926">
    <property type="entry name" value="MMR_HSR1"/>
    <property type="match status" value="1"/>
</dbReference>
<evidence type="ECO:0000313" key="3">
    <source>
        <dbReference type="EMBL" id="KAF7432738.1"/>
    </source>
</evidence>
<comment type="caution">
    <text evidence="3">The sequence shown here is derived from an EMBL/GenBank/DDBJ whole genome shotgun (WGS) entry which is preliminary data.</text>
</comment>
<dbReference type="VEuPathDB" id="FungiDB:PC9H_004681"/>